<name>A0A0F9A156_9ZZZZ</name>
<organism evidence="1">
    <name type="scientific">marine sediment metagenome</name>
    <dbReference type="NCBI Taxonomy" id="412755"/>
    <lineage>
        <taxon>unclassified sequences</taxon>
        <taxon>metagenomes</taxon>
        <taxon>ecological metagenomes</taxon>
    </lineage>
</organism>
<dbReference type="AlphaFoldDB" id="A0A0F9A156"/>
<accession>A0A0F9A156</accession>
<proteinExistence type="predicted"/>
<dbReference type="EMBL" id="LAZR01044988">
    <property type="protein sequence ID" value="KKL00974.1"/>
    <property type="molecule type" value="Genomic_DNA"/>
</dbReference>
<gene>
    <name evidence="1" type="ORF">LCGC14_2627650</name>
</gene>
<protein>
    <submittedName>
        <fullName evidence="1">Uncharacterized protein</fullName>
    </submittedName>
</protein>
<sequence length="69" mass="7817">NKNKDHPNIKEMIPIRGCPPSTDDVITAFSQIGIELPSTLFQNMNKGAGFLMAKYKGRPEFEESFFQIK</sequence>
<comment type="caution">
    <text evidence="1">The sequence shown here is derived from an EMBL/GenBank/DDBJ whole genome shotgun (WGS) entry which is preliminary data.</text>
</comment>
<evidence type="ECO:0000313" key="1">
    <source>
        <dbReference type="EMBL" id="KKL00974.1"/>
    </source>
</evidence>
<reference evidence="1" key="1">
    <citation type="journal article" date="2015" name="Nature">
        <title>Complex archaea that bridge the gap between prokaryotes and eukaryotes.</title>
        <authorList>
            <person name="Spang A."/>
            <person name="Saw J.H."/>
            <person name="Jorgensen S.L."/>
            <person name="Zaremba-Niedzwiedzka K."/>
            <person name="Martijn J."/>
            <person name="Lind A.E."/>
            <person name="van Eijk R."/>
            <person name="Schleper C."/>
            <person name="Guy L."/>
            <person name="Ettema T.J."/>
        </authorList>
    </citation>
    <scope>NUCLEOTIDE SEQUENCE</scope>
</reference>
<feature type="non-terminal residue" evidence="1">
    <location>
        <position position="1"/>
    </location>
</feature>